<keyword evidence="1" id="KW-0812">Transmembrane</keyword>
<evidence type="ECO:0000313" key="3">
    <source>
        <dbReference type="Proteomes" id="UP001634007"/>
    </source>
</evidence>
<feature type="transmembrane region" description="Helical" evidence="1">
    <location>
        <begin position="242"/>
        <end position="263"/>
    </location>
</feature>
<dbReference type="AlphaFoldDB" id="A0ABD3JA18"/>
<proteinExistence type="predicted"/>
<feature type="transmembrane region" description="Helical" evidence="1">
    <location>
        <begin position="180"/>
        <end position="199"/>
    </location>
</feature>
<gene>
    <name evidence="2" type="ORF">ACJRO7_035364</name>
</gene>
<keyword evidence="3" id="KW-1185">Reference proteome</keyword>
<dbReference type="PANTHER" id="PTHR36714:SF1">
    <property type="entry name" value="T23E23.1"/>
    <property type="match status" value="1"/>
</dbReference>
<reference evidence="2 3" key="1">
    <citation type="submission" date="2024-11" db="EMBL/GenBank/DDBJ databases">
        <title>Chromosome-level genome assembly of Eucalyptus globulus Labill. provides insights into its genome evolution.</title>
        <authorList>
            <person name="Li X."/>
        </authorList>
    </citation>
    <scope>NUCLEOTIDE SEQUENCE [LARGE SCALE GENOMIC DNA]</scope>
    <source>
        <strain evidence="2">CL2024</strain>
        <tissue evidence="2">Fresh tender leaves</tissue>
    </source>
</reference>
<organism evidence="2 3">
    <name type="scientific">Eucalyptus globulus</name>
    <name type="common">Tasmanian blue gum</name>
    <dbReference type="NCBI Taxonomy" id="34317"/>
    <lineage>
        <taxon>Eukaryota</taxon>
        <taxon>Viridiplantae</taxon>
        <taxon>Streptophyta</taxon>
        <taxon>Embryophyta</taxon>
        <taxon>Tracheophyta</taxon>
        <taxon>Spermatophyta</taxon>
        <taxon>Magnoliopsida</taxon>
        <taxon>eudicotyledons</taxon>
        <taxon>Gunneridae</taxon>
        <taxon>Pentapetalae</taxon>
        <taxon>rosids</taxon>
        <taxon>malvids</taxon>
        <taxon>Myrtales</taxon>
        <taxon>Myrtaceae</taxon>
        <taxon>Myrtoideae</taxon>
        <taxon>Eucalypteae</taxon>
        <taxon>Eucalyptus</taxon>
    </lineage>
</organism>
<feature type="transmembrane region" description="Helical" evidence="1">
    <location>
        <begin position="25"/>
        <end position="42"/>
    </location>
</feature>
<dbReference type="Proteomes" id="UP001634007">
    <property type="component" value="Unassembled WGS sequence"/>
</dbReference>
<evidence type="ECO:0000256" key="1">
    <source>
        <dbReference type="SAM" id="Phobius"/>
    </source>
</evidence>
<protein>
    <submittedName>
        <fullName evidence="2">Uncharacterized protein</fullName>
    </submittedName>
</protein>
<sequence>MDTSCIGFVGILREVLRIPTASPRFLILAFLSSFPLFCSLLLNEFLLQQTFLDAAHLGFDGTSEFSASSDSPGFGICDVLGPTRVLKRWVEEASRGLVLMSALYLVIANPLDLLNSMMVVHNASAIYAGEDPPNLRQFFIQPLKRIGFRGPLVTSMYSLVFSCLTLLVIVSFASGNLCGLFSPFGLGRFASALVLAASFTKYMEWSVIWNVGIVISILEEKQGDTALAVAAYLSRGSRRKGVALMLVFFICRLALRLSCLYIARHGRGSGLVASTVVQVCLMCLGNVVKWSVFTVYYCDCKQRFLKKKTDVEEGKADPPVKS</sequence>
<feature type="transmembrane region" description="Helical" evidence="1">
    <location>
        <begin position="275"/>
        <end position="298"/>
    </location>
</feature>
<comment type="caution">
    <text evidence="2">The sequence shown here is derived from an EMBL/GenBank/DDBJ whole genome shotgun (WGS) entry which is preliminary data.</text>
</comment>
<feature type="transmembrane region" description="Helical" evidence="1">
    <location>
        <begin position="152"/>
        <end position="174"/>
    </location>
</feature>
<evidence type="ECO:0000313" key="2">
    <source>
        <dbReference type="EMBL" id="KAL3723174.1"/>
    </source>
</evidence>
<accession>A0ABD3JA18</accession>
<keyword evidence="1" id="KW-1133">Transmembrane helix</keyword>
<dbReference type="EMBL" id="JBJKBG010000009">
    <property type="protein sequence ID" value="KAL3723174.1"/>
    <property type="molecule type" value="Genomic_DNA"/>
</dbReference>
<name>A0ABD3JA18_EUCGL</name>
<dbReference type="PANTHER" id="PTHR36714">
    <property type="entry name" value="T23E23.1"/>
    <property type="match status" value="1"/>
</dbReference>
<keyword evidence="1" id="KW-0472">Membrane</keyword>